<feature type="compositionally biased region" description="Low complexity" evidence="1">
    <location>
        <begin position="418"/>
        <end position="432"/>
    </location>
</feature>
<dbReference type="PANTHER" id="PTHR15016:SF6">
    <property type="entry name" value="BREAST CARCINOMA-AMPLIFIED SEQUENCE 1"/>
    <property type="match status" value="1"/>
</dbReference>
<evidence type="ECO:0000313" key="3">
    <source>
        <dbReference type="Proteomes" id="UP000472272"/>
    </source>
</evidence>
<feature type="region of interest" description="Disordered" evidence="1">
    <location>
        <begin position="319"/>
        <end position="634"/>
    </location>
</feature>
<dbReference type="GeneTree" id="ENSGT00390000003167"/>
<dbReference type="GO" id="GO:0042552">
    <property type="term" value="P:myelination"/>
    <property type="evidence" value="ECO:0007669"/>
    <property type="project" value="Ensembl"/>
</dbReference>
<feature type="compositionally biased region" description="Basic and acidic residues" evidence="1">
    <location>
        <begin position="488"/>
        <end position="515"/>
    </location>
</feature>
<evidence type="ECO:0000313" key="2">
    <source>
        <dbReference type="Ensembl" id="ENSPMRP00000016094.1"/>
    </source>
</evidence>
<feature type="compositionally biased region" description="Polar residues" evidence="1">
    <location>
        <begin position="563"/>
        <end position="575"/>
    </location>
</feature>
<keyword evidence="3" id="KW-1185">Reference proteome</keyword>
<organism evidence="2 3">
    <name type="scientific">Podarcis muralis</name>
    <name type="common">Wall lizard</name>
    <name type="synonym">Lacerta muralis</name>
    <dbReference type="NCBI Taxonomy" id="64176"/>
    <lineage>
        <taxon>Eukaryota</taxon>
        <taxon>Metazoa</taxon>
        <taxon>Chordata</taxon>
        <taxon>Craniata</taxon>
        <taxon>Vertebrata</taxon>
        <taxon>Euteleostomi</taxon>
        <taxon>Lepidosauria</taxon>
        <taxon>Squamata</taxon>
        <taxon>Bifurcata</taxon>
        <taxon>Unidentata</taxon>
        <taxon>Episquamata</taxon>
        <taxon>Laterata</taxon>
        <taxon>Lacertibaenia</taxon>
        <taxon>Lacertidae</taxon>
        <taxon>Podarcis</taxon>
    </lineage>
</organism>
<evidence type="ECO:0000256" key="1">
    <source>
        <dbReference type="SAM" id="MobiDB-lite"/>
    </source>
</evidence>
<accession>A0A670IXA0</accession>
<feature type="compositionally biased region" description="Basic and acidic residues" evidence="1">
    <location>
        <begin position="322"/>
        <end position="332"/>
    </location>
</feature>
<feature type="region of interest" description="Disordered" evidence="1">
    <location>
        <begin position="128"/>
        <end position="181"/>
    </location>
</feature>
<feature type="compositionally biased region" description="Basic and acidic residues" evidence="1">
    <location>
        <begin position="169"/>
        <end position="178"/>
    </location>
</feature>
<reference evidence="2" key="2">
    <citation type="submission" date="2025-08" db="UniProtKB">
        <authorList>
            <consortium name="Ensembl"/>
        </authorList>
    </citation>
    <scope>IDENTIFICATION</scope>
</reference>
<proteinExistence type="predicted"/>
<dbReference type="Proteomes" id="UP000472272">
    <property type="component" value="Chromosome 6"/>
</dbReference>
<dbReference type="AlphaFoldDB" id="A0A670IXA0"/>
<feature type="compositionally biased region" description="Basic and acidic residues" evidence="1">
    <location>
        <begin position="601"/>
        <end position="614"/>
    </location>
</feature>
<dbReference type="OMA" id="SASVPHH"/>
<feature type="region of interest" description="Disordered" evidence="1">
    <location>
        <begin position="82"/>
        <end position="107"/>
    </location>
</feature>
<name>A0A670IXA0_PODMU</name>
<reference evidence="2 3" key="1">
    <citation type="journal article" date="2019" name="Proc. Natl. Acad. Sci. U.S.A.">
        <title>Regulatory changes in pterin and carotenoid genes underlie balanced color polymorphisms in the wall lizard.</title>
        <authorList>
            <person name="Andrade P."/>
            <person name="Pinho C."/>
            <person name="Perez I de Lanuza G."/>
            <person name="Afonso S."/>
            <person name="Brejcha J."/>
            <person name="Rubin C.J."/>
            <person name="Wallerman O."/>
            <person name="Pereira P."/>
            <person name="Sabatino S.J."/>
            <person name="Bellati A."/>
            <person name="Pellitteri-Rosa D."/>
            <person name="Bosakova Z."/>
            <person name="Bunikis I."/>
            <person name="Carretero M.A."/>
            <person name="Feiner N."/>
            <person name="Marsik P."/>
            <person name="Pauperio F."/>
            <person name="Salvi D."/>
            <person name="Soler L."/>
            <person name="While G.M."/>
            <person name="Uller T."/>
            <person name="Font E."/>
            <person name="Andersson L."/>
            <person name="Carneiro M."/>
        </authorList>
    </citation>
    <scope>NUCLEOTIDE SEQUENCE</scope>
</reference>
<feature type="compositionally biased region" description="Polar residues" evidence="1">
    <location>
        <begin position="135"/>
        <end position="154"/>
    </location>
</feature>
<reference evidence="2" key="3">
    <citation type="submission" date="2025-09" db="UniProtKB">
        <authorList>
            <consortium name="Ensembl"/>
        </authorList>
    </citation>
    <scope>IDENTIFICATION</scope>
</reference>
<feature type="compositionally biased region" description="Basic and acidic residues" evidence="1">
    <location>
        <begin position="439"/>
        <end position="450"/>
    </location>
</feature>
<sequence>MFPKFCIFSNTASTMGNTMSMQREPEDDEPVHITAYSEVSSEPPENLKNGPVTIPTVQTVPSANGDAVDARVSVVQDNVAVSSQKTMELSSSSEASGNNLGKEAKAAPPAAKSRFVFAFSRPVPGRTEEKAANASAGSAQLDVSSEAPQANKALSENVDLPAAAATEEASDKNLREESLSEIELTAPGKAEEEDAALSKPKEISFFDRLFKVERGKDKIKAQDQSQGEVKEENPGVIITAEGTAGLQSTPENVLQGKDVIDECNQNSLQTDSAGVNCLAAEDLAQGDVKPENVKTAAAGTDYNNSDSVIMSFFKTLVSPSKADSKGDTEDKGSQTGLGGQLSEKTAADSHVKGTKKKKPDSPRLGHSTFSKLFRHKAKKDAEQAANTKIAEQPVITATVASEANVAPPQESPAAKQNTRAPDAPAPQPATATVIVTNETPKEIIITKERSSSTPTPLSKFFRKKTPTDDIEVINTERIEASPQAPAKVESRSQEAAEVKSKAVEEKPSKTKDLRKLFKLPVRGDAVVVAPEEVNGQAPDAQTLDFKDRPLTQAENREPVAARSQESSTENQQGNKQEAKDQPDSTEQQTAETDSLQNGGEAAKENTVKRIEKRQSFGGFFKGLSPKRMSDAEVQTDPVSIVPFVKPK</sequence>
<feature type="compositionally biased region" description="Polar residues" evidence="1">
    <location>
        <begin position="82"/>
        <end position="99"/>
    </location>
</feature>
<dbReference type="InterPro" id="IPR026115">
    <property type="entry name" value="NABC1"/>
</dbReference>
<gene>
    <name evidence="2" type="primary">BCAS1</name>
</gene>
<protein>
    <submittedName>
        <fullName evidence="2">Brain enriched myelin associated protein 1</fullName>
    </submittedName>
</protein>
<feature type="compositionally biased region" description="Polar residues" evidence="1">
    <location>
        <begin position="584"/>
        <end position="597"/>
    </location>
</feature>
<dbReference type="PANTHER" id="PTHR15016">
    <property type="entry name" value="BREAST CARCINOMA-AMPLIFIED SEQUENCE 1"/>
    <property type="match status" value="1"/>
</dbReference>
<feature type="compositionally biased region" description="Basic and acidic residues" evidence="1">
    <location>
        <begin position="544"/>
        <end position="559"/>
    </location>
</feature>
<dbReference type="Ensembl" id="ENSPMRT00000017180.1">
    <property type="protein sequence ID" value="ENSPMRP00000016094.1"/>
    <property type="gene ID" value="ENSPMRG00000010750.1"/>
</dbReference>